<dbReference type="RefSeq" id="WP_007850441.1">
    <property type="nucleotide sequence ID" value="NZ_CZAF01000004.1"/>
</dbReference>
<keyword evidence="2" id="KW-0778">Tellurium resistance</keyword>
<dbReference type="InterPro" id="IPR003325">
    <property type="entry name" value="TerD"/>
</dbReference>
<gene>
    <name evidence="5" type="primary">yceD_2</name>
    <name evidence="5" type="ORF">ERS852462_01481</name>
</gene>
<feature type="domain" description="TerD" evidence="4">
    <location>
        <begin position="2"/>
        <end position="183"/>
    </location>
</feature>
<feature type="region of interest" description="Disordered" evidence="3">
    <location>
        <begin position="64"/>
        <end position="87"/>
    </location>
</feature>
<dbReference type="Pfam" id="PF02342">
    <property type="entry name" value="TerD"/>
    <property type="match status" value="1"/>
</dbReference>
<accession>A0A174HQX5</accession>
<evidence type="ECO:0000313" key="5">
    <source>
        <dbReference type="EMBL" id="CUO76621.1"/>
    </source>
</evidence>
<dbReference type="Proteomes" id="UP000095614">
    <property type="component" value="Unassembled WGS sequence"/>
</dbReference>
<reference evidence="5 6" key="1">
    <citation type="submission" date="2015-09" db="EMBL/GenBank/DDBJ databases">
        <authorList>
            <consortium name="Pathogen Informatics"/>
        </authorList>
    </citation>
    <scope>NUCLEOTIDE SEQUENCE [LARGE SCALE GENOMIC DNA]</scope>
    <source>
        <strain evidence="5 6">2789STDY5834847</strain>
    </source>
</reference>
<comment type="similarity">
    <text evidence="1">Belongs to the CAPAB/TerDEXZ family.</text>
</comment>
<dbReference type="PANTHER" id="PTHR32097:SF4">
    <property type="entry name" value="GENERAL STRESS PROTEIN 16U"/>
    <property type="match status" value="1"/>
</dbReference>
<dbReference type="EMBL" id="CZAF01000004">
    <property type="protein sequence ID" value="CUO76621.1"/>
    <property type="molecule type" value="Genomic_DNA"/>
</dbReference>
<dbReference type="Gene3D" id="2.60.60.30">
    <property type="entry name" value="sav2460 like domains"/>
    <property type="match status" value="1"/>
</dbReference>
<dbReference type="InterPro" id="IPR051324">
    <property type="entry name" value="Stress/Tellurium_Resist"/>
</dbReference>
<evidence type="ECO:0000256" key="1">
    <source>
        <dbReference type="ARBA" id="ARBA00008775"/>
    </source>
</evidence>
<dbReference type="PANTHER" id="PTHR32097">
    <property type="entry name" value="CAMP-BINDING PROTEIN 1-RELATED"/>
    <property type="match status" value="1"/>
</dbReference>
<dbReference type="AlphaFoldDB" id="A0A174HQX5"/>
<dbReference type="GO" id="GO:0046690">
    <property type="term" value="P:response to tellurium ion"/>
    <property type="evidence" value="ECO:0007669"/>
    <property type="project" value="UniProtKB-KW"/>
</dbReference>
<proteinExistence type="inferred from homology"/>
<evidence type="ECO:0000256" key="3">
    <source>
        <dbReference type="SAM" id="MobiDB-lite"/>
    </source>
</evidence>
<organism evidence="5 6">
    <name type="scientific">Bacteroides uniformis</name>
    <dbReference type="NCBI Taxonomy" id="820"/>
    <lineage>
        <taxon>Bacteria</taxon>
        <taxon>Pseudomonadati</taxon>
        <taxon>Bacteroidota</taxon>
        <taxon>Bacteroidia</taxon>
        <taxon>Bacteroidales</taxon>
        <taxon>Bacteroidaceae</taxon>
        <taxon>Bacteroides</taxon>
    </lineage>
</organism>
<evidence type="ECO:0000259" key="4">
    <source>
        <dbReference type="Pfam" id="PF02342"/>
    </source>
</evidence>
<name>A0A174HQX5_BACUN</name>
<dbReference type="CDD" id="cd06974">
    <property type="entry name" value="TerD_like"/>
    <property type="match status" value="1"/>
</dbReference>
<sequence length="185" mass="20741">MINLQKGQRIEIGLSKVGVGLGWDPNESTGFDFDLDASAFMLGSNKKLPQDEFFVFYNNQKSPDGAVESSGDDLTGGNSDGGDDETLTVDLTKVDPRIEEIIFTVTIHEAIARKQNFGQVHNSYIRIYNAVTNEDIARYDLDEDFSIETAVEFGRLYKRGSEWKFEAMGIGYKGGLQYFVDKYAY</sequence>
<protein>
    <submittedName>
        <fullName evidence="5">General stress protein 16U</fullName>
    </submittedName>
</protein>
<evidence type="ECO:0000313" key="6">
    <source>
        <dbReference type="Proteomes" id="UP000095614"/>
    </source>
</evidence>
<evidence type="ECO:0000256" key="2">
    <source>
        <dbReference type="ARBA" id="ARBA00022686"/>
    </source>
</evidence>